<dbReference type="PANTHER" id="PTHR11895">
    <property type="entry name" value="TRANSAMIDASE"/>
    <property type="match status" value="1"/>
</dbReference>
<proteinExistence type="predicted"/>
<dbReference type="PANTHER" id="PTHR11895:SF176">
    <property type="entry name" value="AMIDASE AMID-RELATED"/>
    <property type="match status" value="1"/>
</dbReference>
<sequence length="459" mass="47965">MSDPALLSLGEAAAAIRARTLSSREATEALIARIRRWQPIVNAFLPLDEEQALARADAADASEPAGPLHGVPLAHKDMFYEAGKVSTCGSALRRDWVAPETATVLERLSAAGAFRLGALQMVEFAYGVTGHNSHYGHCRNPWNPEHVTGGSSSGSGVAVAAGLTFAALGSDTGGSVRLPAHFCGVTGLKTTFGLVSRAGCMPLSHSLDTIGPLARSAEDLRLLMPILAGPDPRDPETGGRWTPDPRAASEMTIGVPKAFYVDGLEPDVARAFEAAIAAFRSEGVRIVEVDLPDQARIAGAALIVLASEAAALHRNGLRRSPELYGTQTRARLENGFGYSAVQYVDALRFRGPALAAQLAAMGACDAVITPTARFAAPTIAETDVGDRVDPIIAAVSTFMRGVNYLGLPSLAIPAGFSDAGLPIGVQLIGRPYGDDALLTLGAAFQSGTDHHLKRPPEPA</sequence>
<reference evidence="5" key="1">
    <citation type="journal article" date="2014" name="Int. J. Syst. Evol. Microbiol.">
        <title>Complete genome sequence of Corynebacterium casei LMG S-19264T (=DSM 44701T), isolated from a smear-ripened cheese.</title>
        <authorList>
            <consortium name="US DOE Joint Genome Institute (JGI-PGF)"/>
            <person name="Walter F."/>
            <person name="Albersmeier A."/>
            <person name="Kalinowski J."/>
            <person name="Ruckert C."/>
        </authorList>
    </citation>
    <scope>NUCLEOTIDE SEQUENCE</scope>
    <source>
        <strain evidence="5">VKM B-2748</strain>
    </source>
</reference>
<protein>
    <recommendedName>
        <fullName evidence="2">Indoleacetamide hydrolase</fullName>
    </recommendedName>
</protein>
<dbReference type="Gene3D" id="3.90.1300.10">
    <property type="entry name" value="Amidase signature (AS) domain"/>
    <property type="match status" value="1"/>
</dbReference>
<gene>
    <name evidence="5" type="ORF">GCM10008174_22950</name>
</gene>
<dbReference type="InterPro" id="IPR000120">
    <property type="entry name" value="Amidase"/>
</dbReference>
<dbReference type="InterPro" id="IPR023631">
    <property type="entry name" value="Amidase_dom"/>
</dbReference>
<evidence type="ECO:0000259" key="4">
    <source>
        <dbReference type="Pfam" id="PF01425"/>
    </source>
</evidence>
<dbReference type="SUPFAM" id="SSF75304">
    <property type="entry name" value="Amidase signature (AS) enzymes"/>
    <property type="match status" value="1"/>
</dbReference>
<organism evidence="5 6">
    <name type="scientific">Methylopila turkensis</name>
    <dbReference type="NCBI Taxonomy" id="1437816"/>
    <lineage>
        <taxon>Bacteria</taxon>
        <taxon>Pseudomonadati</taxon>
        <taxon>Pseudomonadota</taxon>
        <taxon>Alphaproteobacteria</taxon>
        <taxon>Hyphomicrobiales</taxon>
        <taxon>Methylopilaceae</taxon>
        <taxon>Methylopila</taxon>
    </lineage>
</organism>
<dbReference type="Proteomes" id="UP001143309">
    <property type="component" value="Unassembled WGS sequence"/>
</dbReference>
<dbReference type="InterPro" id="IPR020556">
    <property type="entry name" value="Amidase_CS"/>
</dbReference>
<evidence type="ECO:0000256" key="2">
    <source>
        <dbReference type="ARBA" id="ARBA00021874"/>
    </source>
</evidence>
<dbReference type="Pfam" id="PF01425">
    <property type="entry name" value="Amidase"/>
    <property type="match status" value="1"/>
</dbReference>
<comment type="caution">
    <text evidence="5">The sequence shown here is derived from an EMBL/GenBank/DDBJ whole genome shotgun (WGS) entry which is preliminary data.</text>
</comment>
<evidence type="ECO:0000313" key="5">
    <source>
        <dbReference type="EMBL" id="GLK80554.1"/>
    </source>
</evidence>
<dbReference type="EMBL" id="BSFL01000003">
    <property type="protein sequence ID" value="GLK80554.1"/>
    <property type="molecule type" value="Genomic_DNA"/>
</dbReference>
<dbReference type="AlphaFoldDB" id="A0A9W6JRP1"/>
<feature type="domain" description="Amidase" evidence="4">
    <location>
        <begin position="25"/>
        <end position="438"/>
    </location>
</feature>
<feature type="region of interest" description="Disordered" evidence="3">
    <location>
        <begin position="228"/>
        <end position="247"/>
    </location>
</feature>
<reference evidence="5" key="2">
    <citation type="submission" date="2023-01" db="EMBL/GenBank/DDBJ databases">
        <authorList>
            <person name="Sun Q."/>
            <person name="Evtushenko L."/>
        </authorList>
    </citation>
    <scope>NUCLEOTIDE SEQUENCE</scope>
    <source>
        <strain evidence="5">VKM B-2748</strain>
    </source>
</reference>
<dbReference type="RefSeq" id="WP_271201047.1">
    <property type="nucleotide sequence ID" value="NZ_BSFL01000003.1"/>
</dbReference>
<evidence type="ECO:0000256" key="1">
    <source>
        <dbReference type="ARBA" id="ARBA00003871"/>
    </source>
</evidence>
<name>A0A9W6JRP1_9HYPH</name>
<comment type="function">
    <text evidence="1">Hydrolyzes indole-3-acetamide (IAM) into indole-3-acetic acid (IAA).</text>
</comment>
<evidence type="ECO:0000313" key="6">
    <source>
        <dbReference type="Proteomes" id="UP001143309"/>
    </source>
</evidence>
<dbReference type="GO" id="GO:0003824">
    <property type="term" value="F:catalytic activity"/>
    <property type="evidence" value="ECO:0007669"/>
    <property type="project" value="InterPro"/>
</dbReference>
<accession>A0A9W6JRP1</accession>
<keyword evidence="6" id="KW-1185">Reference proteome</keyword>
<evidence type="ECO:0000256" key="3">
    <source>
        <dbReference type="SAM" id="MobiDB-lite"/>
    </source>
</evidence>
<dbReference type="PROSITE" id="PS00571">
    <property type="entry name" value="AMIDASES"/>
    <property type="match status" value="1"/>
</dbReference>
<dbReference type="InterPro" id="IPR036928">
    <property type="entry name" value="AS_sf"/>
</dbReference>